<dbReference type="GO" id="GO:0005886">
    <property type="term" value="C:plasma membrane"/>
    <property type="evidence" value="ECO:0007669"/>
    <property type="project" value="InterPro"/>
</dbReference>
<feature type="transmembrane region" description="Helical" evidence="6">
    <location>
        <begin position="66"/>
        <end position="84"/>
    </location>
</feature>
<keyword evidence="9" id="KW-1185">Reference proteome</keyword>
<evidence type="ECO:0000313" key="9">
    <source>
        <dbReference type="Proteomes" id="UP001054945"/>
    </source>
</evidence>
<organism evidence="8 9">
    <name type="scientific">Caerostris extrusa</name>
    <name type="common">Bark spider</name>
    <name type="synonym">Caerostris bankana</name>
    <dbReference type="NCBI Taxonomy" id="172846"/>
    <lineage>
        <taxon>Eukaryota</taxon>
        <taxon>Metazoa</taxon>
        <taxon>Ecdysozoa</taxon>
        <taxon>Arthropoda</taxon>
        <taxon>Chelicerata</taxon>
        <taxon>Arachnida</taxon>
        <taxon>Araneae</taxon>
        <taxon>Araneomorphae</taxon>
        <taxon>Entelegynae</taxon>
        <taxon>Araneoidea</taxon>
        <taxon>Araneidae</taxon>
        <taxon>Caerostris</taxon>
    </lineage>
</organism>
<dbReference type="PANTHER" id="PTHR11730">
    <property type="entry name" value="AMMONIUM TRANSPORTER"/>
    <property type="match status" value="1"/>
</dbReference>
<feature type="transmembrane region" description="Helical" evidence="6">
    <location>
        <begin position="26"/>
        <end position="46"/>
    </location>
</feature>
<sequence length="157" mass="16259">MVHIQNATLAGGVAIGSTANMLVHPFGAMIIGALAAIISTIGYKVATPYLAKNLNIHDTCGVNNLHGMPGILAGLVSIVVASMAREDNYGLSLYQLYPARSPAENTTEFQNIHSVLSGVAPGYGWSERNQVCAQVEALFTTLASAMAGGIVTGEGMP</sequence>
<proteinExistence type="inferred from homology"/>
<dbReference type="Proteomes" id="UP001054945">
    <property type="component" value="Unassembled WGS sequence"/>
</dbReference>
<keyword evidence="4 6" id="KW-1133">Transmembrane helix</keyword>
<dbReference type="SUPFAM" id="SSF111352">
    <property type="entry name" value="Ammonium transporter"/>
    <property type="match status" value="1"/>
</dbReference>
<dbReference type="InterPro" id="IPR002229">
    <property type="entry name" value="RhesusRHD"/>
</dbReference>
<dbReference type="Gene3D" id="1.10.3430.10">
    <property type="entry name" value="Ammonium transporter AmtB like domains"/>
    <property type="match status" value="1"/>
</dbReference>
<dbReference type="InterPro" id="IPR024041">
    <property type="entry name" value="NH4_transpt_AmtB-like_dom"/>
</dbReference>
<evidence type="ECO:0000256" key="2">
    <source>
        <dbReference type="ARBA" id="ARBA00011036"/>
    </source>
</evidence>
<evidence type="ECO:0000256" key="6">
    <source>
        <dbReference type="SAM" id="Phobius"/>
    </source>
</evidence>
<accession>A0AAV4NDD9</accession>
<comment type="caution">
    <text evidence="8">The sequence shown here is derived from an EMBL/GenBank/DDBJ whole genome shotgun (WGS) entry which is preliminary data.</text>
</comment>
<protein>
    <submittedName>
        <fullName evidence="8">Ammonium transporter Rh type B</fullName>
    </submittedName>
</protein>
<dbReference type="AlphaFoldDB" id="A0AAV4NDD9"/>
<dbReference type="PRINTS" id="PR00342">
    <property type="entry name" value="RHESUSRHD"/>
</dbReference>
<dbReference type="GO" id="GO:0008519">
    <property type="term" value="F:ammonium channel activity"/>
    <property type="evidence" value="ECO:0007669"/>
    <property type="project" value="InterPro"/>
</dbReference>
<evidence type="ECO:0000313" key="8">
    <source>
        <dbReference type="EMBL" id="GIX81701.1"/>
    </source>
</evidence>
<dbReference type="GO" id="GO:0097272">
    <property type="term" value="P:ammonium homeostasis"/>
    <property type="evidence" value="ECO:0007669"/>
    <property type="project" value="TreeGrafter"/>
</dbReference>
<comment type="similarity">
    <text evidence="2">Belongs to the ammonium transporter (TC 2.A.49) family. Rh subfamily.</text>
</comment>
<dbReference type="Pfam" id="PF00909">
    <property type="entry name" value="Ammonium_transp"/>
    <property type="match status" value="1"/>
</dbReference>
<evidence type="ECO:0000256" key="3">
    <source>
        <dbReference type="ARBA" id="ARBA00022692"/>
    </source>
</evidence>
<keyword evidence="5 6" id="KW-0472">Membrane</keyword>
<evidence type="ECO:0000256" key="5">
    <source>
        <dbReference type="ARBA" id="ARBA00023136"/>
    </source>
</evidence>
<reference evidence="8 9" key="1">
    <citation type="submission" date="2021-06" db="EMBL/GenBank/DDBJ databases">
        <title>Caerostris extrusa draft genome.</title>
        <authorList>
            <person name="Kono N."/>
            <person name="Arakawa K."/>
        </authorList>
    </citation>
    <scope>NUCLEOTIDE SEQUENCE [LARGE SCALE GENOMIC DNA]</scope>
</reference>
<gene>
    <name evidence="8" type="primary">rhbg</name>
    <name evidence="8" type="ORF">CEXT_112401</name>
</gene>
<evidence type="ECO:0000256" key="1">
    <source>
        <dbReference type="ARBA" id="ARBA00004141"/>
    </source>
</evidence>
<evidence type="ECO:0000256" key="4">
    <source>
        <dbReference type="ARBA" id="ARBA00022989"/>
    </source>
</evidence>
<comment type="subcellular location">
    <subcellularLocation>
        <location evidence="1">Membrane</location>
        <topology evidence="1">Multi-pass membrane protein</topology>
    </subcellularLocation>
</comment>
<keyword evidence="3 6" id="KW-0812">Transmembrane</keyword>
<dbReference type="PANTHER" id="PTHR11730:SF60">
    <property type="entry name" value="RH50, ISOFORM D"/>
    <property type="match status" value="1"/>
</dbReference>
<name>A0AAV4NDD9_CAEEX</name>
<dbReference type="InterPro" id="IPR029020">
    <property type="entry name" value="Ammonium/urea_transptr"/>
</dbReference>
<dbReference type="EMBL" id="BPLR01003158">
    <property type="protein sequence ID" value="GIX81701.1"/>
    <property type="molecule type" value="Genomic_DNA"/>
</dbReference>
<evidence type="ECO:0000259" key="7">
    <source>
        <dbReference type="Pfam" id="PF00909"/>
    </source>
</evidence>
<feature type="domain" description="Ammonium transporter AmtB-like" evidence="7">
    <location>
        <begin position="1"/>
        <end position="116"/>
    </location>
</feature>